<evidence type="ECO:0000256" key="6">
    <source>
        <dbReference type="ARBA" id="ARBA00023242"/>
    </source>
</evidence>
<evidence type="ECO:0000313" key="10">
    <source>
        <dbReference type="EMBL" id="ORY56318.1"/>
    </source>
</evidence>
<name>A0A1Y2DAM8_9PEZI</name>
<keyword evidence="4" id="KW-0805">Transcription regulation</keyword>
<evidence type="ECO:0000256" key="2">
    <source>
        <dbReference type="ARBA" id="ARBA00008767"/>
    </source>
</evidence>
<evidence type="ECO:0000256" key="7">
    <source>
        <dbReference type="SAM" id="MobiDB-lite"/>
    </source>
</evidence>
<dbReference type="InParanoid" id="A0A1Y2DAM8"/>
<dbReference type="CDD" id="cd08049">
    <property type="entry name" value="TAF8"/>
    <property type="match status" value="1"/>
</dbReference>
<dbReference type="Proteomes" id="UP000193689">
    <property type="component" value="Unassembled WGS sequence"/>
</dbReference>
<dbReference type="InterPro" id="IPR037818">
    <property type="entry name" value="TAF8"/>
</dbReference>
<evidence type="ECO:0000256" key="4">
    <source>
        <dbReference type="ARBA" id="ARBA00023015"/>
    </source>
</evidence>
<comment type="caution">
    <text evidence="10">The sequence shown here is derived from an EMBL/GenBank/DDBJ whole genome shotgun (WGS) entry which is preliminary data.</text>
</comment>
<dbReference type="CDD" id="cd00076">
    <property type="entry name" value="HFD_SF"/>
    <property type="match status" value="1"/>
</dbReference>
<comment type="subcellular location">
    <subcellularLocation>
        <location evidence="1">Nucleus</location>
    </subcellularLocation>
</comment>
<reference evidence="10 11" key="1">
    <citation type="submission" date="2016-07" db="EMBL/GenBank/DDBJ databases">
        <title>Pervasive Adenine N6-methylation of Active Genes in Fungi.</title>
        <authorList>
            <consortium name="DOE Joint Genome Institute"/>
            <person name="Mondo S.J."/>
            <person name="Dannebaum R.O."/>
            <person name="Kuo R.C."/>
            <person name="Labutti K."/>
            <person name="Haridas S."/>
            <person name="Kuo A."/>
            <person name="Salamov A."/>
            <person name="Ahrendt S.R."/>
            <person name="Lipzen A."/>
            <person name="Sullivan W."/>
            <person name="Andreopoulos W.B."/>
            <person name="Clum A."/>
            <person name="Lindquist E."/>
            <person name="Daum C."/>
            <person name="Ramamoorthy G.K."/>
            <person name="Gryganskyi A."/>
            <person name="Culley D."/>
            <person name="Magnuson J.K."/>
            <person name="James T.Y."/>
            <person name="O'Malley M.A."/>
            <person name="Stajich J.E."/>
            <person name="Spatafora J.W."/>
            <person name="Visel A."/>
            <person name="Grigoriev I.V."/>
        </authorList>
    </citation>
    <scope>NUCLEOTIDE SEQUENCE [LARGE SCALE GENOMIC DNA]</scope>
    <source>
        <strain evidence="10 11">CBS 129021</strain>
    </source>
</reference>
<keyword evidence="5" id="KW-0804">Transcription</keyword>
<evidence type="ECO:0000313" key="11">
    <source>
        <dbReference type="Proteomes" id="UP000193689"/>
    </source>
</evidence>
<keyword evidence="6" id="KW-0539">Nucleus</keyword>
<evidence type="ECO:0000259" key="9">
    <source>
        <dbReference type="Pfam" id="PF10406"/>
    </source>
</evidence>
<dbReference type="GO" id="GO:0046982">
    <property type="term" value="F:protein heterodimerization activity"/>
    <property type="evidence" value="ECO:0007669"/>
    <property type="project" value="InterPro"/>
</dbReference>
<dbReference type="PANTHER" id="PTHR46469">
    <property type="entry name" value="TRANSCRIPTION INITIATION FACTOR TFIID SUBUNIT 8"/>
    <property type="match status" value="1"/>
</dbReference>
<dbReference type="AlphaFoldDB" id="A0A1Y2DAM8"/>
<keyword evidence="11" id="KW-1185">Reference proteome</keyword>
<evidence type="ECO:0000256" key="1">
    <source>
        <dbReference type="ARBA" id="ARBA00004123"/>
    </source>
</evidence>
<dbReference type="InterPro" id="IPR006565">
    <property type="entry name" value="BTP"/>
</dbReference>
<comment type="similarity">
    <text evidence="2">Belongs to the TAF8 family.</text>
</comment>
<dbReference type="GO" id="GO:0006367">
    <property type="term" value="P:transcription initiation at RNA polymerase II promoter"/>
    <property type="evidence" value="ECO:0007669"/>
    <property type="project" value="TreeGrafter"/>
</dbReference>
<dbReference type="EMBL" id="MCFJ01000023">
    <property type="protein sequence ID" value="ORY56318.1"/>
    <property type="molecule type" value="Genomic_DNA"/>
</dbReference>
<gene>
    <name evidence="10" type="ORF">BCR38DRAFT_355897</name>
</gene>
<dbReference type="Gene3D" id="1.10.20.10">
    <property type="entry name" value="Histone, subunit A"/>
    <property type="match status" value="1"/>
</dbReference>
<dbReference type="OrthoDB" id="2193813at2759"/>
<feature type="domain" description="Transcription factor TFIID subunit 8 C-terminal" evidence="9">
    <location>
        <begin position="147"/>
        <end position="193"/>
    </location>
</feature>
<protein>
    <recommendedName>
        <fullName evidence="3">Transcription initiation factor TFIID subunit 8</fullName>
    </recommendedName>
</protein>
<proteinExistence type="inferred from homology"/>
<dbReference type="Pfam" id="PF07524">
    <property type="entry name" value="Bromo_TP"/>
    <property type="match status" value="1"/>
</dbReference>
<sequence>MPGTVGALEQVRRPQADDGMRQGLRRGIALALQHVGFDSATEESLESFTATVETYLATFIEHTKVIAEASRREYPTPADFETVLRRHNIPISFLKPHLKNPVAREKLEPDYYDPIPIPENADYFRAETIDFLGEELDGNDDRKDKPWIPKTMPAFPSKHTYKSTMVEAPSQDTQKKRAEASADARKGEKALRRIDRAAKISRHKEAKEISKRNPLSKERYTYWEDMMKVYSPRDASSSDITQEIADHSVIVDYTLPFARKELPRVSTRGTA</sequence>
<feature type="region of interest" description="Disordered" evidence="7">
    <location>
        <begin position="166"/>
        <end position="187"/>
    </location>
</feature>
<evidence type="ECO:0000256" key="3">
    <source>
        <dbReference type="ARBA" id="ARBA00017307"/>
    </source>
</evidence>
<feature type="domain" description="Bromodomain associated" evidence="8">
    <location>
        <begin position="21"/>
        <end position="89"/>
    </location>
</feature>
<dbReference type="GeneID" id="63773201"/>
<accession>A0A1Y2DAM8</accession>
<dbReference type="InterPro" id="IPR009072">
    <property type="entry name" value="Histone-fold"/>
</dbReference>
<dbReference type="RefSeq" id="XP_040710035.1">
    <property type="nucleotide sequence ID" value="XM_040856989.1"/>
</dbReference>
<organism evidence="10 11">
    <name type="scientific">Pseudomassariella vexata</name>
    <dbReference type="NCBI Taxonomy" id="1141098"/>
    <lineage>
        <taxon>Eukaryota</taxon>
        <taxon>Fungi</taxon>
        <taxon>Dikarya</taxon>
        <taxon>Ascomycota</taxon>
        <taxon>Pezizomycotina</taxon>
        <taxon>Sordariomycetes</taxon>
        <taxon>Xylariomycetidae</taxon>
        <taxon>Amphisphaeriales</taxon>
        <taxon>Pseudomassariaceae</taxon>
        <taxon>Pseudomassariella</taxon>
    </lineage>
</organism>
<dbReference type="GO" id="GO:0005669">
    <property type="term" value="C:transcription factor TFIID complex"/>
    <property type="evidence" value="ECO:0007669"/>
    <property type="project" value="InterPro"/>
</dbReference>
<feature type="compositionally biased region" description="Basic and acidic residues" evidence="7">
    <location>
        <begin position="173"/>
        <end position="187"/>
    </location>
</feature>
<dbReference type="InterPro" id="IPR019473">
    <property type="entry name" value="TFIID_su8_C"/>
</dbReference>
<dbReference type="PANTHER" id="PTHR46469:SF1">
    <property type="entry name" value="TRANSCRIPTION INITIATION FACTOR TFIID SUBUNIT 8"/>
    <property type="match status" value="1"/>
</dbReference>
<dbReference type="STRING" id="1141098.A0A1Y2DAM8"/>
<dbReference type="Pfam" id="PF10406">
    <property type="entry name" value="TAF8_C"/>
    <property type="match status" value="1"/>
</dbReference>
<evidence type="ECO:0000259" key="8">
    <source>
        <dbReference type="Pfam" id="PF07524"/>
    </source>
</evidence>
<evidence type="ECO:0000256" key="5">
    <source>
        <dbReference type="ARBA" id="ARBA00023163"/>
    </source>
</evidence>